<keyword evidence="2" id="KW-1185">Reference proteome</keyword>
<dbReference type="EMBL" id="MU274910">
    <property type="protein sequence ID" value="KAI0089586.1"/>
    <property type="molecule type" value="Genomic_DNA"/>
</dbReference>
<comment type="caution">
    <text evidence="1">The sequence shown here is derived from an EMBL/GenBank/DDBJ whole genome shotgun (WGS) entry which is preliminary data.</text>
</comment>
<name>A0ACB8U5L9_9APHY</name>
<reference evidence="1" key="1">
    <citation type="journal article" date="2021" name="Environ. Microbiol.">
        <title>Gene family expansions and transcriptome signatures uncover fungal adaptations to wood decay.</title>
        <authorList>
            <person name="Hage H."/>
            <person name="Miyauchi S."/>
            <person name="Viragh M."/>
            <person name="Drula E."/>
            <person name="Min B."/>
            <person name="Chaduli D."/>
            <person name="Navarro D."/>
            <person name="Favel A."/>
            <person name="Norest M."/>
            <person name="Lesage-Meessen L."/>
            <person name="Balint B."/>
            <person name="Merenyi Z."/>
            <person name="de Eugenio L."/>
            <person name="Morin E."/>
            <person name="Martinez A.T."/>
            <person name="Baldrian P."/>
            <person name="Stursova M."/>
            <person name="Martinez M.J."/>
            <person name="Novotny C."/>
            <person name="Magnuson J.K."/>
            <person name="Spatafora J.W."/>
            <person name="Maurice S."/>
            <person name="Pangilinan J."/>
            <person name="Andreopoulos W."/>
            <person name="LaButti K."/>
            <person name="Hundley H."/>
            <person name="Na H."/>
            <person name="Kuo A."/>
            <person name="Barry K."/>
            <person name="Lipzen A."/>
            <person name="Henrissat B."/>
            <person name="Riley R."/>
            <person name="Ahrendt S."/>
            <person name="Nagy L.G."/>
            <person name="Grigoriev I.V."/>
            <person name="Martin F."/>
            <person name="Rosso M.N."/>
        </authorList>
    </citation>
    <scope>NUCLEOTIDE SEQUENCE</scope>
    <source>
        <strain evidence="1">CBS 384.51</strain>
    </source>
</reference>
<evidence type="ECO:0000313" key="1">
    <source>
        <dbReference type="EMBL" id="KAI0089586.1"/>
    </source>
</evidence>
<gene>
    <name evidence="1" type="ORF">BDY19DRAFT_111371</name>
</gene>
<dbReference type="Proteomes" id="UP001055072">
    <property type="component" value="Unassembled WGS sequence"/>
</dbReference>
<accession>A0ACB8U5L9</accession>
<proteinExistence type="predicted"/>
<protein>
    <submittedName>
        <fullName evidence="1">Uncharacterized protein</fullName>
    </submittedName>
</protein>
<organism evidence="1 2">
    <name type="scientific">Irpex rosettiformis</name>
    <dbReference type="NCBI Taxonomy" id="378272"/>
    <lineage>
        <taxon>Eukaryota</taxon>
        <taxon>Fungi</taxon>
        <taxon>Dikarya</taxon>
        <taxon>Basidiomycota</taxon>
        <taxon>Agaricomycotina</taxon>
        <taxon>Agaricomycetes</taxon>
        <taxon>Polyporales</taxon>
        <taxon>Irpicaceae</taxon>
        <taxon>Irpex</taxon>
    </lineage>
</organism>
<sequence length="678" mass="71539">MRIYVPTQVRVGDKKYACETCIKGHRSSTCKHTDRPLFEIKKKGRPVTQCEHCRELRKTKQVHVKCMCGAKEQQQLGQNEDPTSAPSSSTATIGIFSKKGGKKMPVSATFPSGLPETLGASVAVSDGSDSEPGSEVPCMCDSIGVCTCATPRTQSIRGKSSKPKSRKNSRVEHDFDKELEPQMNQPAALVASAHGAGKRPVLPRPSPTTGPSSDRASPPRSSRSPGASQPSRAHPSSFSPYERAYEYARGAEVGSELSPSLYASIPPQNLPPPALPIPSSDAQYPVGQDSEDLQTFMTAWLASMQPQGSEGSMDPPITCNCGPNCACPGCIIHQNVPNPPANTPTCVNPQTCSACMDCTALALTQENPGIEEWFRRLANSGSFSPLQSPRMQQSALAMPSPMPMSLPQQLQGFDPSLWPTYALWPNLQNQSSSASPPEDAISNCCSGQCQCSTGSCTCPSDCCGCCAGCTCSNCAHEDRGLGSGKTLTFAVSGERGACCSAGRRRSVSDSHLPMDVVYGQQSQPGPSGLNMPEPVGRSMPDLASQFGFQGQQLDLRGSYEEWTAAAASPSNSTTMDSVPNVSLSRASSTSSRSSRGSHHSQSSHGSPPHHDSVSPSPNAPTGPLVSSCTTLETTDIGSSRPATTPSTAASTASSPIPPPFTPSVDPDMDHRTFDGTMF</sequence>
<evidence type="ECO:0000313" key="2">
    <source>
        <dbReference type="Proteomes" id="UP001055072"/>
    </source>
</evidence>